<dbReference type="GO" id="GO:0015204">
    <property type="term" value="F:urea transmembrane transporter activity"/>
    <property type="evidence" value="ECO:0007669"/>
    <property type="project" value="InterPro"/>
</dbReference>
<feature type="transmembrane region" description="Helical" evidence="8">
    <location>
        <begin position="456"/>
        <end position="475"/>
    </location>
</feature>
<keyword evidence="4 8" id="KW-0812">Transmembrane</keyword>
<feature type="transmembrane region" description="Helical" evidence="8">
    <location>
        <begin position="397"/>
        <end position="422"/>
    </location>
</feature>
<evidence type="ECO:0000313" key="9">
    <source>
        <dbReference type="EMBL" id="EER31911.1"/>
    </source>
</evidence>
<dbReference type="EMBL" id="GG692400">
    <property type="protein sequence ID" value="EER31911.1"/>
    <property type="molecule type" value="Genomic_DNA"/>
</dbReference>
<dbReference type="GO" id="GO:0005886">
    <property type="term" value="C:plasma membrane"/>
    <property type="evidence" value="ECO:0007669"/>
    <property type="project" value="TreeGrafter"/>
</dbReference>
<dbReference type="NCBIfam" id="TIGR00813">
    <property type="entry name" value="sss"/>
    <property type="match status" value="1"/>
</dbReference>
<evidence type="ECO:0000256" key="5">
    <source>
        <dbReference type="ARBA" id="ARBA00022989"/>
    </source>
</evidence>
<dbReference type="InterPro" id="IPR001734">
    <property type="entry name" value="Na/solute_symporter"/>
</dbReference>
<dbReference type="RefSeq" id="XP_002550396.1">
    <property type="nucleotide sequence ID" value="XM_002550350.1"/>
</dbReference>
<feature type="transmembrane region" description="Helical" evidence="8">
    <location>
        <begin position="165"/>
        <end position="184"/>
    </location>
</feature>
<dbReference type="InterPro" id="IPR038377">
    <property type="entry name" value="Na/Glc_symporter_sf"/>
</dbReference>
<feature type="transmembrane region" description="Helical" evidence="8">
    <location>
        <begin position="428"/>
        <end position="449"/>
    </location>
</feature>
<feature type="transmembrane region" description="Helical" evidence="8">
    <location>
        <begin position="12"/>
        <end position="35"/>
    </location>
</feature>
<dbReference type="OrthoDB" id="6132759at2759"/>
<dbReference type="GO" id="GO:0015606">
    <property type="term" value="F:spermidine transmembrane transporter activity"/>
    <property type="evidence" value="ECO:0007669"/>
    <property type="project" value="TreeGrafter"/>
</dbReference>
<dbReference type="Proteomes" id="UP000002037">
    <property type="component" value="Unassembled WGS sequence"/>
</dbReference>
<evidence type="ECO:0008006" key="11">
    <source>
        <dbReference type="Google" id="ProtNLM"/>
    </source>
</evidence>
<protein>
    <recommendedName>
        <fullName evidence="11">Urea active transporter</fullName>
    </recommendedName>
</protein>
<dbReference type="PANTHER" id="PTHR46154:SF4">
    <property type="entry name" value="UREA ACTIVE TRANSPORTER"/>
    <property type="match status" value="1"/>
</dbReference>
<dbReference type="GO" id="GO:0015489">
    <property type="term" value="F:putrescine transmembrane transporter activity"/>
    <property type="evidence" value="ECO:0007669"/>
    <property type="project" value="TreeGrafter"/>
</dbReference>
<evidence type="ECO:0000256" key="3">
    <source>
        <dbReference type="ARBA" id="ARBA00022448"/>
    </source>
</evidence>
<dbReference type="STRING" id="294747.C5MF51"/>
<evidence type="ECO:0000256" key="8">
    <source>
        <dbReference type="SAM" id="Phobius"/>
    </source>
</evidence>
<dbReference type="AlphaFoldDB" id="C5MF51"/>
<evidence type="ECO:0000256" key="6">
    <source>
        <dbReference type="ARBA" id="ARBA00023136"/>
    </source>
</evidence>
<dbReference type="CDD" id="cd11476">
    <property type="entry name" value="SLC5sbd_DUR3"/>
    <property type="match status" value="1"/>
</dbReference>
<dbReference type="GeneID" id="8296641"/>
<comment type="similarity">
    <text evidence="2 7">Belongs to the sodium:solute symporter (SSF) (TC 2.A.21) family.</text>
</comment>
<evidence type="ECO:0000256" key="1">
    <source>
        <dbReference type="ARBA" id="ARBA00004141"/>
    </source>
</evidence>
<feature type="transmembrane region" description="Helical" evidence="8">
    <location>
        <begin position="196"/>
        <end position="216"/>
    </location>
</feature>
<reference evidence="9 10" key="1">
    <citation type="journal article" date="2009" name="Nature">
        <title>Evolution of pathogenicity and sexual reproduction in eight Candida genomes.</title>
        <authorList>
            <person name="Butler G."/>
            <person name="Rasmussen M.D."/>
            <person name="Lin M.F."/>
            <person name="Santos M.A."/>
            <person name="Sakthikumar S."/>
            <person name="Munro C.A."/>
            <person name="Rheinbay E."/>
            <person name="Grabherr M."/>
            <person name="Forche A."/>
            <person name="Reedy J.L."/>
            <person name="Agrafioti I."/>
            <person name="Arnaud M.B."/>
            <person name="Bates S."/>
            <person name="Brown A.J."/>
            <person name="Brunke S."/>
            <person name="Costanzo M.C."/>
            <person name="Fitzpatrick D.A."/>
            <person name="de Groot P.W."/>
            <person name="Harris D."/>
            <person name="Hoyer L.L."/>
            <person name="Hube B."/>
            <person name="Klis F.M."/>
            <person name="Kodira C."/>
            <person name="Lennard N."/>
            <person name="Logue M.E."/>
            <person name="Martin R."/>
            <person name="Neiman A.M."/>
            <person name="Nikolaou E."/>
            <person name="Quail M.A."/>
            <person name="Quinn J."/>
            <person name="Santos M.C."/>
            <person name="Schmitzberger F.F."/>
            <person name="Sherlock G."/>
            <person name="Shah P."/>
            <person name="Silverstein K.A."/>
            <person name="Skrzypek M.S."/>
            <person name="Soll D."/>
            <person name="Staggs R."/>
            <person name="Stansfield I."/>
            <person name="Stumpf M.P."/>
            <person name="Sudbery P.E."/>
            <person name="Srikantha T."/>
            <person name="Zeng Q."/>
            <person name="Berman J."/>
            <person name="Berriman M."/>
            <person name="Heitman J."/>
            <person name="Gow N.A."/>
            <person name="Lorenz M.C."/>
            <person name="Birren B.W."/>
            <person name="Kellis M."/>
            <person name="Cuomo C.A."/>
        </authorList>
    </citation>
    <scope>NUCLEOTIDE SEQUENCE [LARGE SCALE GENOMIC DNA]</scope>
    <source>
        <strain evidence="10">ATCC MYA-3404 / T1</strain>
    </source>
</reference>
<dbReference type="KEGG" id="ctp:CTRG_04694"/>
<dbReference type="HOGENOM" id="CLU_010778_2_1_1"/>
<keyword evidence="10" id="KW-1185">Reference proteome</keyword>
<feature type="transmembrane region" description="Helical" evidence="8">
    <location>
        <begin position="590"/>
        <end position="610"/>
    </location>
</feature>
<dbReference type="InterPro" id="IPR031155">
    <property type="entry name" value="DUR"/>
</dbReference>
<organism evidence="9 10">
    <name type="scientific">Candida tropicalis (strain ATCC MYA-3404 / T1)</name>
    <name type="common">Yeast</name>
    <dbReference type="NCBI Taxonomy" id="294747"/>
    <lineage>
        <taxon>Eukaryota</taxon>
        <taxon>Fungi</taxon>
        <taxon>Dikarya</taxon>
        <taxon>Ascomycota</taxon>
        <taxon>Saccharomycotina</taxon>
        <taxon>Pichiomycetes</taxon>
        <taxon>Debaryomycetaceae</taxon>
        <taxon>Candida/Lodderomyces clade</taxon>
        <taxon>Candida</taxon>
    </lineage>
</organism>
<feature type="transmembrane region" description="Helical" evidence="8">
    <location>
        <begin position="495"/>
        <end position="517"/>
    </location>
</feature>
<feature type="transmembrane region" description="Helical" evidence="8">
    <location>
        <begin position="291"/>
        <end position="316"/>
    </location>
</feature>
<feature type="transmembrane region" description="Helical" evidence="8">
    <location>
        <begin position="128"/>
        <end position="153"/>
    </location>
</feature>
<keyword evidence="6 8" id="KW-0472">Membrane</keyword>
<evidence type="ECO:0000313" key="10">
    <source>
        <dbReference type="Proteomes" id="UP000002037"/>
    </source>
</evidence>
<evidence type="ECO:0000256" key="2">
    <source>
        <dbReference type="ARBA" id="ARBA00006434"/>
    </source>
</evidence>
<keyword evidence="3" id="KW-0813">Transport</keyword>
<accession>C5MF51</accession>
<feature type="transmembrane region" description="Helical" evidence="8">
    <location>
        <begin position="89"/>
        <end position="108"/>
    </location>
</feature>
<dbReference type="Pfam" id="PF00474">
    <property type="entry name" value="SSF"/>
    <property type="match status" value="1"/>
</dbReference>
<feature type="transmembrane region" description="Helical" evidence="8">
    <location>
        <begin position="351"/>
        <end position="376"/>
    </location>
</feature>
<dbReference type="Gene3D" id="1.20.1730.10">
    <property type="entry name" value="Sodium/glucose cotransporter"/>
    <property type="match status" value="1"/>
</dbReference>
<proteinExistence type="inferred from homology"/>
<name>C5MF51_CANTT</name>
<feature type="transmembrane region" description="Helical" evidence="8">
    <location>
        <begin position="55"/>
        <end position="77"/>
    </location>
</feature>
<dbReference type="PANTHER" id="PTHR46154">
    <property type="match status" value="1"/>
</dbReference>
<feature type="transmembrane region" description="Helical" evidence="8">
    <location>
        <begin position="622"/>
        <end position="646"/>
    </location>
</feature>
<evidence type="ECO:0000256" key="4">
    <source>
        <dbReference type="ARBA" id="ARBA00022692"/>
    </source>
</evidence>
<dbReference type="PROSITE" id="PS50283">
    <property type="entry name" value="NA_SOLUT_SYMP_3"/>
    <property type="match status" value="1"/>
</dbReference>
<feature type="transmembrane region" description="Helical" evidence="8">
    <location>
        <begin position="254"/>
        <end position="271"/>
    </location>
</feature>
<gene>
    <name evidence="9" type="ORF">CTRG_04694</name>
</gene>
<evidence type="ECO:0000256" key="7">
    <source>
        <dbReference type="RuleBase" id="RU362091"/>
    </source>
</evidence>
<comment type="subcellular location">
    <subcellularLocation>
        <location evidence="1">Membrane</location>
        <topology evidence="1">Multi-pass membrane protein</topology>
    </subcellularLocation>
</comment>
<dbReference type="eggNOG" id="KOG2348">
    <property type="taxonomic scope" value="Eukaryota"/>
</dbReference>
<keyword evidence="5 8" id="KW-1133">Transmembrane helix</keyword>
<dbReference type="VEuPathDB" id="FungiDB:CTRG_04694"/>
<sequence length="709" mass="77192">MSDNITPLPQGAGYAVVVGLGFFFAVGMVATTFALKRYNKEVMTAEEFATAGRSVKTGLIAAAVVSSWTWSATLLTSTSQVFRNGVSGSIFYAAGATAQITLFACLAIKARERAPAAHTYLEIVKGRYGTITHCVYIFWGFCTNILVTVMLLAGGSATVNDLTGVHPVAACLLIPLGVVVYTLFGGLKATILTDYAHNVVMIVVIMIFGFVTWATSSKLGSPGAVWDLVTAYAETNPREGNSQGSYLTLRSRSGGMFFVINIIGNFGTVFLDNGYFNKAFSANPVSSYKGYILGSLAWLPVPAFTSLTMGLAALALQNTEYWPSGRGGITDAEVAAGLVLPNAASALLGQAGAVLALIMVFMAVTSAMSSELIAVSTIATYDIYRTYVNPNATGKKLIWYSHVSVIIFAYSMAGFAIGLYYAKVAMGYLYEMMGVIIGGAVLSSTLTILSKKQNWHAATFTPIISTSLAIMAWLVCTKTQEGSVNYLNTFLDDPMLTGNCVALLSPLVIIPVLTFAFKPQNFDWSLLDSRITRVDENEELADALGEVNSSDPERLSPIKSQISVIASQLVEGERERYAEERATLKKAFKLCVIICVTITICLLVLFPMPMYGTGYVFSKKFFTGWVAVFFLWLWYSTFQIVVFPIYEGRHELYHTFRGIYWDLTGQTYKLRAWQNEHPEEMHAVRSQLQAQLSGTATSHVVVDGKAFRR</sequence>